<dbReference type="Proteomes" id="UP000824120">
    <property type="component" value="Chromosome 11"/>
</dbReference>
<accession>A0A9J5WQS1</accession>
<comment type="caution">
    <text evidence="1">The sequence shown here is derived from an EMBL/GenBank/DDBJ whole genome shotgun (WGS) entry which is preliminary data.</text>
</comment>
<evidence type="ECO:0000313" key="1">
    <source>
        <dbReference type="EMBL" id="KAG5577567.1"/>
    </source>
</evidence>
<name>A0A9J5WQS1_SOLCO</name>
<keyword evidence="2" id="KW-1185">Reference proteome</keyword>
<proteinExistence type="predicted"/>
<evidence type="ECO:0000313" key="2">
    <source>
        <dbReference type="Proteomes" id="UP000824120"/>
    </source>
</evidence>
<reference evidence="1 2" key="1">
    <citation type="submission" date="2020-09" db="EMBL/GenBank/DDBJ databases">
        <title>De no assembly of potato wild relative species, Solanum commersonii.</title>
        <authorList>
            <person name="Cho K."/>
        </authorList>
    </citation>
    <scope>NUCLEOTIDE SEQUENCE [LARGE SCALE GENOMIC DNA]</scope>
    <source>
        <strain evidence="1">LZ3.2</strain>
        <tissue evidence="1">Leaf</tissue>
    </source>
</reference>
<dbReference type="AlphaFoldDB" id="A0A9J5WQS1"/>
<dbReference type="EMBL" id="JACXVP010000011">
    <property type="protein sequence ID" value="KAG5577567.1"/>
    <property type="molecule type" value="Genomic_DNA"/>
</dbReference>
<organism evidence="1 2">
    <name type="scientific">Solanum commersonii</name>
    <name type="common">Commerson's wild potato</name>
    <name type="synonym">Commerson's nightshade</name>
    <dbReference type="NCBI Taxonomy" id="4109"/>
    <lineage>
        <taxon>Eukaryota</taxon>
        <taxon>Viridiplantae</taxon>
        <taxon>Streptophyta</taxon>
        <taxon>Embryophyta</taxon>
        <taxon>Tracheophyta</taxon>
        <taxon>Spermatophyta</taxon>
        <taxon>Magnoliopsida</taxon>
        <taxon>eudicotyledons</taxon>
        <taxon>Gunneridae</taxon>
        <taxon>Pentapetalae</taxon>
        <taxon>asterids</taxon>
        <taxon>lamiids</taxon>
        <taxon>Solanales</taxon>
        <taxon>Solanaceae</taxon>
        <taxon>Solanoideae</taxon>
        <taxon>Solaneae</taxon>
        <taxon>Solanum</taxon>
    </lineage>
</organism>
<protein>
    <submittedName>
        <fullName evidence="1">Uncharacterized protein</fullName>
    </submittedName>
</protein>
<gene>
    <name evidence="1" type="ORF">H5410_057701</name>
</gene>
<sequence>MGLRKCASKDLSATLVGIVDAFGDPPIDLLRRLSSVSFNIFVSWQYADCSFSLPICSFPSGLNTLEQKENMRSIGNSANGFFCSVLLDSVHAFPQTSNT</sequence>